<accession>A0A382VP98</accession>
<protein>
    <recommendedName>
        <fullName evidence="2">Sel1 repeat family protein</fullName>
    </recommendedName>
</protein>
<dbReference type="AlphaFoldDB" id="A0A382VP98"/>
<dbReference type="SMART" id="SM00671">
    <property type="entry name" value="SEL1"/>
    <property type="match status" value="2"/>
</dbReference>
<evidence type="ECO:0008006" key="2">
    <source>
        <dbReference type="Google" id="ProtNLM"/>
    </source>
</evidence>
<dbReference type="EMBL" id="UINC01153234">
    <property type="protein sequence ID" value="SVD47835.1"/>
    <property type="molecule type" value="Genomic_DNA"/>
</dbReference>
<dbReference type="SUPFAM" id="SSF81901">
    <property type="entry name" value="HCP-like"/>
    <property type="match status" value="1"/>
</dbReference>
<reference evidence="1" key="1">
    <citation type="submission" date="2018-05" db="EMBL/GenBank/DDBJ databases">
        <authorList>
            <person name="Lanie J.A."/>
            <person name="Ng W.-L."/>
            <person name="Kazmierczak K.M."/>
            <person name="Andrzejewski T.M."/>
            <person name="Davidsen T.M."/>
            <person name="Wayne K.J."/>
            <person name="Tettelin H."/>
            <person name="Glass J.I."/>
            <person name="Rusch D."/>
            <person name="Podicherti R."/>
            <person name="Tsui H.-C.T."/>
            <person name="Winkler M.E."/>
        </authorList>
    </citation>
    <scope>NUCLEOTIDE SEQUENCE</scope>
</reference>
<gene>
    <name evidence="1" type="ORF">METZ01_LOCUS400689</name>
</gene>
<proteinExistence type="predicted"/>
<dbReference type="PANTHER" id="PTHR11102">
    <property type="entry name" value="SEL-1-LIKE PROTEIN"/>
    <property type="match status" value="1"/>
</dbReference>
<organism evidence="1">
    <name type="scientific">marine metagenome</name>
    <dbReference type="NCBI Taxonomy" id="408172"/>
    <lineage>
        <taxon>unclassified sequences</taxon>
        <taxon>metagenomes</taxon>
        <taxon>ecological metagenomes</taxon>
    </lineage>
</organism>
<dbReference type="PANTHER" id="PTHR11102:SF160">
    <property type="entry name" value="ERAD-ASSOCIATED E3 UBIQUITIN-PROTEIN LIGASE COMPONENT HRD3"/>
    <property type="match status" value="1"/>
</dbReference>
<dbReference type="Pfam" id="PF08238">
    <property type="entry name" value="Sel1"/>
    <property type="match status" value="2"/>
</dbReference>
<dbReference type="InterPro" id="IPR050767">
    <property type="entry name" value="Sel1_AlgK"/>
</dbReference>
<dbReference type="InterPro" id="IPR011990">
    <property type="entry name" value="TPR-like_helical_dom_sf"/>
</dbReference>
<sequence length="111" mass="12805">MKKIRPLLFLFIYTVTTAVRADFNDGVVAYLMADYEKAFTTMQSLAETSDHGFAQYYMGMMYLKGQGVDQDYEAASNWFRKASEKNIPQAQYKLGDLYFKGRGVPKDYEYA</sequence>
<dbReference type="InterPro" id="IPR006597">
    <property type="entry name" value="Sel1-like"/>
</dbReference>
<name>A0A382VP98_9ZZZZ</name>
<evidence type="ECO:0000313" key="1">
    <source>
        <dbReference type="EMBL" id="SVD47835.1"/>
    </source>
</evidence>
<feature type="non-terminal residue" evidence="1">
    <location>
        <position position="111"/>
    </location>
</feature>
<dbReference type="Gene3D" id="1.25.40.10">
    <property type="entry name" value="Tetratricopeptide repeat domain"/>
    <property type="match status" value="1"/>
</dbReference>